<feature type="compositionally biased region" description="Polar residues" evidence="2">
    <location>
        <begin position="37"/>
        <end position="51"/>
    </location>
</feature>
<feature type="region of interest" description="Disordered" evidence="2">
    <location>
        <begin position="404"/>
        <end position="459"/>
    </location>
</feature>
<feature type="region of interest" description="Disordered" evidence="2">
    <location>
        <begin position="1193"/>
        <end position="1230"/>
    </location>
</feature>
<dbReference type="Pfam" id="PF00612">
    <property type="entry name" value="IQ"/>
    <property type="match status" value="2"/>
</dbReference>
<organism evidence="3 4">
    <name type="scientific">Mytilus coruscus</name>
    <name type="common">Sea mussel</name>
    <dbReference type="NCBI Taxonomy" id="42192"/>
    <lineage>
        <taxon>Eukaryota</taxon>
        <taxon>Metazoa</taxon>
        <taxon>Spiralia</taxon>
        <taxon>Lophotrochozoa</taxon>
        <taxon>Mollusca</taxon>
        <taxon>Bivalvia</taxon>
        <taxon>Autobranchia</taxon>
        <taxon>Pteriomorphia</taxon>
        <taxon>Mytilida</taxon>
        <taxon>Mytiloidea</taxon>
        <taxon>Mytilidae</taxon>
        <taxon>Mytilinae</taxon>
        <taxon>Mytilus</taxon>
    </lineage>
</organism>
<dbReference type="EMBL" id="CACVKT020009700">
    <property type="protein sequence ID" value="CAC5422790.1"/>
    <property type="molecule type" value="Genomic_DNA"/>
</dbReference>
<reference evidence="3 4" key="1">
    <citation type="submission" date="2020-06" db="EMBL/GenBank/DDBJ databases">
        <authorList>
            <person name="Li R."/>
            <person name="Bekaert M."/>
        </authorList>
    </citation>
    <scope>NUCLEOTIDE SEQUENCE [LARGE SCALE GENOMIC DNA]</scope>
    <source>
        <strain evidence="4">wild</strain>
    </source>
</reference>
<feature type="compositionally biased region" description="Basic and acidic residues" evidence="2">
    <location>
        <begin position="727"/>
        <end position="746"/>
    </location>
</feature>
<feature type="compositionally biased region" description="Basic and acidic residues" evidence="2">
    <location>
        <begin position="442"/>
        <end position="459"/>
    </location>
</feature>
<feature type="region of interest" description="Disordered" evidence="2">
    <location>
        <begin position="1025"/>
        <end position="1047"/>
    </location>
</feature>
<feature type="compositionally biased region" description="Basic and acidic residues" evidence="2">
    <location>
        <begin position="628"/>
        <end position="643"/>
    </location>
</feature>
<feature type="region of interest" description="Disordered" evidence="2">
    <location>
        <begin position="802"/>
        <end position="833"/>
    </location>
</feature>
<accession>A0A6J8EQP7</accession>
<feature type="coiled-coil region" evidence="1">
    <location>
        <begin position="1570"/>
        <end position="1603"/>
    </location>
</feature>
<feature type="region of interest" description="Disordered" evidence="2">
    <location>
        <begin position="1607"/>
        <end position="1640"/>
    </location>
</feature>
<feature type="compositionally biased region" description="Acidic residues" evidence="2">
    <location>
        <begin position="181"/>
        <end position="190"/>
    </location>
</feature>
<dbReference type="PANTHER" id="PTHR35978:SF1">
    <property type="entry name" value="IQ DOMAIN-CONTAINING PROTEIN M"/>
    <property type="match status" value="1"/>
</dbReference>
<dbReference type="PROSITE" id="PS50096">
    <property type="entry name" value="IQ"/>
    <property type="match status" value="3"/>
</dbReference>
<feature type="region of interest" description="Disordered" evidence="2">
    <location>
        <begin position="493"/>
        <end position="526"/>
    </location>
</feature>
<feature type="region of interest" description="Disordered" evidence="2">
    <location>
        <begin position="1"/>
        <end position="52"/>
    </location>
</feature>
<dbReference type="PANTHER" id="PTHR35978">
    <property type="entry name" value="IQ DOMAIN-CONTAINING PROTEIN M"/>
    <property type="match status" value="1"/>
</dbReference>
<evidence type="ECO:0000313" key="3">
    <source>
        <dbReference type="EMBL" id="CAC5422790.1"/>
    </source>
</evidence>
<feature type="compositionally biased region" description="Basic and acidic residues" evidence="2">
    <location>
        <begin position="1"/>
        <end position="12"/>
    </location>
</feature>
<gene>
    <name evidence="3" type="ORF">MCOR_54813</name>
</gene>
<feature type="compositionally biased region" description="Low complexity" evidence="2">
    <location>
        <begin position="15"/>
        <end position="26"/>
    </location>
</feature>
<dbReference type="SMART" id="SM00015">
    <property type="entry name" value="IQ"/>
    <property type="match status" value="3"/>
</dbReference>
<name>A0A6J8EQP7_MYTCO</name>
<evidence type="ECO:0000313" key="4">
    <source>
        <dbReference type="Proteomes" id="UP000507470"/>
    </source>
</evidence>
<feature type="compositionally biased region" description="Polar residues" evidence="2">
    <location>
        <begin position="1118"/>
        <end position="1130"/>
    </location>
</feature>
<dbReference type="InterPro" id="IPR027417">
    <property type="entry name" value="P-loop_NTPase"/>
</dbReference>
<feature type="compositionally biased region" description="Polar residues" evidence="2">
    <location>
        <begin position="421"/>
        <end position="432"/>
    </location>
</feature>
<protein>
    <submittedName>
        <fullName evidence="3">Uncharacterized protein</fullName>
    </submittedName>
</protein>
<keyword evidence="4" id="KW-1185">Reference proteome</keyword>
<feature type="region of interest" description="Disordered" evidence="2">
    <location>
        <begin position="601"/>
        <end position="644"/>
    </location>
</feature>
<dbReference type="CDD" id="cd23767">
    <property type="entry name" value="IQCD"/>
    <property type="match status" value="2"/>
</dbReference>
<keyword evidence="1" id="KW-0175">Coiled coil</keyword>
<dbReference type="Gene3D" id="1.20.5.190">
    <property type="match status" value="1"/>
</dbReference>
<dbReference type="OrthoDB" id="6288272at2759"/>
<feature type="compositionally biased region" description="Polar residues" evidence="2">
    <location>
        <begin position="515"/>
        <end position="526"/>
    </location>
</feature>
<proteinExistence type="predicted"/>
<feature type="compositionally biased region" description="Basic and acidic residues" evidence="2">
    <location>
        <begin position="1616"/>
        <end position="1640"/>
    </location>
</feature>
<dbReference type="Proteomes" id="UP000507470">
    <property type="component" value="Unassembled WGS sequence"/>
</dbReference>
<feature type="compositionally biased region" description="Basic residues" evidence="2">
    <location>
        <begin position="601"/>
        <end position="610"/>
    </location>
</feature>
<dbReference type="SUPFAM" id="SSF52540">
    <property type="entry name" value="P-loop containing nucleoside triphosphate hydrolases"/>
    <property type="match status" value="1"/>
</dbReference>
<dbReference type="InterPro" id="IPR000048">
    <property type="entry name" value="IQ_motif_EF-hand-BS"/>
</dbReference>
<evidence type="ECO:0000256" key="1">
    <source>
        <dbReference type="SAM" id="Coils"/>
    </source>
</evidence>
<feature type="compositionally biased region" description="Basic and acidic residues" evidence="2">
    <location>
        <begin position="802"/>
        <end position="825"/>
    </location>
</feature>
<sequence length="1640" mass="184740">MVAIWEAEKDSASSKTPTAAPRAKTASAKRTKSTKTHAPTKQQEVETTTVRLASADGSKNRIFCETPSIRTESPYKTGTFDLDLLPSNQDYVNDYLSTNYLTEGDNKMSSLQHFLNDLPGPSISETGSHLAGQHFQIHKSPGSLGDSGDTPPGSPREDIDGSAVSPNYIDSLINYSHKNEDDDEGPEFEVEVTIGPDDSDMHESPRKLSRGRTPSASFRRDQVLSDQSSNISIALPKKMIHPIASLVNPHATLAAAEAKRAEEEYMNSRQDVYTPLRPSRHTSAQIRSHMTTPVGGRPLSNTRAENLNQWKNFNQDFSYGQDILGKLNFVGRSGTALDVRYSSHGQGESPENTTPYVLAYLANQSLVMQSAPIQVDKENRLLNRPLEEFYEMAEDYCPSKLPKYHHPVVSKPPTQPKSAPPKSSRSDGTSKSARTHQLGRNLLEKDDKKSEVMDNDNRSRSEVKLDVVVNMIESVSEDMVHFKEKLAPQPVAGFRQPASTGVSRKPLSRPATASGIRSSSPMMRTNSPVGNHENLARSQSSPYLSEDILIVEETSKSARSLPSNRVVQAIDWRGKIAPDSVRYNESQNERWQKTQFGGHTYVKKMPKGKRPVGATHAGNRPKTAPVTAREKWKTEKPSDHNTRVEGQAATNTMTQVDQNVVDSMMVVNHILGSSDSRSGSFNSLYLDENFLKTFNSRVMSASGTTNTNTPVPMEYVPIVANAPRSLPESRTHSRLTRKSERSDSRIQELLPEDELDDYVTEKQEAEEVYSQTGIVTTTPVEQDKPTDEEVELQEKDVELVETVEKQSGSEEKQIETVEKQSESKETAQNVTDQPPHIIQPVHFSQDLHNGDVHLEVLAIPSGGRVPTPHQEKHGTIQELSASESWNFSPDGDIVDVKEKKKAYSRLSHRDGHWFKEMVKPENYCFECIPDSMSTKVGRQAGRMPNGSQSASSQVLRMSRKQTEYFKHAPPLRTPPSIPSASHRQSQFIDQSPRYGQTFSSELEHHARSTKSPRHYMEQVVDLRTNGIRSAPPGSHSGLDGPLSSSLHVSSLSSRQNTMIETSRSGIEHEKTIYPNTAHIEIAADGSRHVVFNDERLESVAESGMVNGNGDEAQDRFKSATTQKSRRSNQSIARVGRPIAHYYNIKDPVKTSRSGIEHEKTIYPNTAHIEIAADGSRHVVFNDERLESVAESGMVNGNGDEAQDRFKSTTQKTRDLKSPEDLTYSSINRSSSNNHVGRPIVHYYNIKDPYETAAAFKLQKEAEAAVDIQRIFRGYVARNMYKKLIKEERETMEDKRKAAIEIQRVYRGHLIRKTKILNRPPVSNESLEWARELKIVQAEKAQKRQNKMEALSNLNTLNHQSSSSKLSTIGPHVEIYQIYHPKLTGPTKKELYDAATSIQKNVRRFLVRCRFDRLYRKAVWYGSTWPKMVKDYKNSLKRCQHRHGVDRAKTPFTIEYMNDYMESRRRYESVFDKKAFAGEMEFSELDQFFRESDLYPSQSEIEEAVDVVFQGQASSKKGLRKSDLLELVWYIYILNPIIDGVEARKLIAGKPSKKGAFTRSEYVEKAPLEVCAKLVIDSKRERREKEKLENLKRQDEDAAKLKKDLSEFQYDEEDENEGIKGELARTRERLSSTKSKDDSQN</sequence>
<feature type="region of interest" description="Disordered" evidence="2">
    <location>
        <begin position="137"/>
        <end position="223"/>
    </location>
</feature>
<feature type="region of interest" description="Disordered" evidence="2">
    <location>
        <begin position="722"/>
        <end position="746"/>
    </location>
</feature>
<feature type="region of interest" description="Disordered" evidence="2">
    <location>
        <begin position="1104"/>
        <end position="1130"/>
    </location>
</feature>
<evidence type="ECO:0000256" key="2">
    <source>
        <dbReference type="SAM" id="MobiDB-lite"/>
    </source>
</evidence>
<feature type="compositionally biased region" description="Basic and acidic residues" evidence="2">
    <location>
        <begin position="1201"/>
        <end position="1219"/>
    </location>
</feature>